<evidence type="ECO:0000256" key="4">
    <source>
        <dbReference type="ARBA" id="ARBA00022692"/>
    </source>
</evidence>
<dbReference type="GO" id="GO:0005886">
    <property type="term" value="C:plasma membrane"/>
    <property type="evidence" value="ECO:0007669"/>
    <property type="project" value="UniProtKB-SubCell"/>
</dbReference>
<dbReference type="EMBL" id="JACPNR010000013">
    <property type="protein sequence ID" value="MBI2679231.1"/>
    <property type="molecule type" value="Genomic_DNA"/>
</dbReference>
<keyword evidence="2" id="KW-0813">Transport</keyword>
<evidence type="ECO:0000256" key="5">
    <source>
        <dbReference type="ARBA" id="ARBA00022989"/>
    </source>
</evidence>
<dbReference type="Gene3D" id="1.20.1250.20">
    <property type="entry name" value="MFS general substrate transporter like domains"/>
    <property type="match status" value="2"/>
</dbReference>
<feature type="transmembrane region" description="Helical" evidence="7">
    <location>
        <begin position="325"/>
        <end position="341"/>
    </location>
</feature>
<dbReference type="InterPro" id="IPR036259">
    <property type="entry name" value="MFS_trans_sf"/>
</dbReference>
<feature type="transmembrane region" description="Helical" evidence="7">
    <location>
        <begin position="155"/>
        <end position="173"/>
    </location>
</feature>
<feature type="transmembrane region" description="Helical" evidence="7">
    <location>
        <begin position="193"/>
        <end position="209"/>
    </location>
</feature>
<feature type="transmembrane region" description="Helical" evidence="7">
    <location>
        <begin position="302"/>
        <end position="319"/>
    </location>
</feature>
<evidence type="ECO:0000256" key="3">
    <source>
        <dbReference type="ARBA" id="ARBA00022475"/>
    </source>
</evidence>
<protein>
    <submittedName>
        <fullName evidence="9">MFS transporter</fullName>
    </submittedName>
</protein>
<reference evidence="9" key="1">
    <citation type="submission" date="2020-07" db="EMBL/GenBank/DDBJ databases">
        <title>Huge and variable diversity of episymbiotic CPR bacteria and DPANN archaea in groundwater ecosystems.</title>
        <authorList>
            <person name="He C.Y."/>
            <person name="Keren R."/>
            <person name="Whittaker M."/>
            <person name="Farag I.F."/>
            <person name="Doudna J."/>
            <person name="Cate J.H.D."/>
            <person name="Banfield J.F."/>
        </authorList>
    </citation>
    <scope>NUCLEOTIDE SEQUENCE</scope>
    <source>
        <strain evidence="9">NC_groundwater_580_Pr5_B-0.1um_64_19</strain>
    </source>
</reference>
<accession>A0A932AAM0</accession>
<dbReference type="InterPro" id="IPR011701">
    <property type="entry name" value="MFS"/>
</dbReference>
<dbReference type="InterPro" id="IPR020846">
    <property type="entry name" value="MFS_dom"/>
</dbReference>
<feature type="transmembrane region" description="Helical" evidence="7">
    <location>
        <begin position="362"/>
        <end position="382"/>
    </location>
</feature>
<keyword evidence="4 7" id="KW-0812">Transmembrane</keyword>
<name>A0A932AAM0_9BACT</name>
<dbReference type="Pfam" id="PF07690">
    <property type="entry name" value="MFS_1"/>
    <property type="match status" value="1"/>
</dbReference>
<proteinExistence type="predicted"/>
<keyword evidence="5 7" id="KW-1133">Transmembrane helix</keyword>
<feature type="transmembrane region" description="Helical" evidence="7">
    <location>
        <begin position="230"/>
        <end position="252"/>
    </location>
</feature>
<evidence type="ECO:0000256" key="7">
    <source>
        <dbReference type="SAM" id="Phobius"/>
    </source>
</evidence>
<feature type="transmembrane region" description="Helical" evidence="7">
    <location>
        <begin position="87"/>
        <end position="108"/>
    </location>
</feature>
<feature type="transmembrane region" description="Helical" evidence="7">
    <location>
        <begin position="54"/>
        <end position="75"/>
    </location>
</feature>
<keyword evidence="6 7" id="KW-0472">Membrane</keyword>
<gene>
    <name evidence="9" type="ORF">HYX28_10670</name>
</gene>
<dbReference type="PANTHER" id="PTHR23517">
    <property type="entry name" value="RESISTANCE PROTEIN MDTM, PUTATIVE-RELATED-RELATED"/>
    <property type="match status" value="1"/>
</dbReference>
<dbReference type="AlphaFoldDB" id="A0A932AAM0"/>
<evidence type="ECO:0000313" key="9">
    <source>
        <dbReference type="EMBL" id="MBI2679231.1"/>
    </source>
</evidence>
<comment type="caution">
    <text evidence="9">The sequence shown here is derived from an EMBL/GenBank/DDBJ whole genome shotgun (WGS) entry which is preliminary data.</text>
</comment>
<sequence>MTFSTRLQDIRTGFERPFWVANITEIFERLSYYSVFAVLVRYLNEGLGFSIEQAGTLGGFFGAAVWFMAIFGGAVADKIGFRRALSLAYFILSGAYFLVGSIGAPWLAPVRHAVPLPILAGAILFLPALGVALVKPSVVGTTARASTENVRSIGYSIYYTMVNVGSFLGPYLAGFVRERVNRGEMRLEDVFRIASLSVLLMFIAVLIFFKEPRRAAGQPVPSVGTVARNFFTVLGNVRFVLFLLIFAGYWVVFWQQYLILPAYIHNYVDASANTEWILITDPLIVIFFTVAINAATRKVPSFHAVTLGTFVTAIGWLVLPFWHSKWAAVVALAVVAIGEIIQSPRYYEYISRLAPAGQQGTYMGFAFLPIGIGSLIGGWLAGKHLHHYGEVTKQPEVIWYIVTGVGLLTAALLYLYDRVVQPMQQEGVPES</sequence>
<evidence type="ECO:0000256" key="2">
    <source>
        <dbReference type="ARBA" id="ARBA00022448"/>
    </source>
</evidence>
<feature type="transmembrane region" description="Helical" evidence="7">
    <location>
        <begin position="397"/>
        <end position="416"/>
    </location>
</feature>
<dbReference type="Proteomes" id="UP000779809">
    <property type="component" value="Unassembled WGS sequence"/>
</dbReference>
<dbReference type="PANTHER" id="PTHR23517:SF2">
    <property type="entry name" value="MULTIDRUG RESISTANCE PROTEIN MDTH"/>
    <property type="match status" value="1"/>
</dbReference>
<dbReference type="SUPFAM" id="SSF103473">
    <property type="entry name" value="MFS general substrate transporter"/>
    <property type="match status" value="1"/>
</dbReference>
<dbReference type="GO" id="GO:0022857">
    <property type="term" value="F:transmembrane transporter activity"/>
    <property type="evidence" value="ECO:0007669"/>
    <property type="project" value="InterPro"/>
</dbReference>
<feature type="transmembrane region" description="Helical" evidence="7">
    <location>
        <begin position="114"/>
        <end position="134"/>
    </location>
</feature>
<feature type="domain" description="Major facilitator superfamily (MFS) profile" evidence="8">
    <location>
        <begin position="17"/>
        <end position="421"/>
    </location>
</feature>
<organism evidence="9 10">
    <name type="scientific">Candidatus Korobacter versatilis</name>
    <dbReference type="NCBI Taxonomy" id="658062"/>
    <lineage>
        <taxon>Bacteria</taxon>
        <taxon>Pseudomonadati</taxon>
        <taxon>Acidobacteriota</taxon>
        <taxon>Terriglobia</taxon>
        <taxon>Terriglobales</taxon>
        <taxon>Candidatus Korobacteraceae</taxon>
        <taxon>Candidatus Korobacter</taxon>
    </lineage>
</organism>
<keyword evidence="3" id="KW-1003">Cell membrane</keyword>
<evidence type="ECO:0000256" key="6">
    <source>
        <dbReference type="ARBA" id="ARBA00023136"/>
    </source>
</evidence>
<evidence type="ECO:0000259" key="8">
    <source>
        <dbReference type="PROSITE" id="PS50850"/>
    </source>
</evidence>
<feature type="transmembrane region" description="Helical" evidence="7">
    <location>
        <begin position="276"/>
        <end position="295"/>
    </location>
</feature>
<comment type="subcellular location">
    <subcellularLocation>
        <location evidence="1">Cell membrane</location>
        <topology evidence="1">Multi-pass membrane protein</topology>
    </subcellularLocation>
</comment>
<evidence type="ECO:0000313" key="10">
    <source>
        <dbReference type="Proteomes" id="UP000779809"/>
    </source>
</evidence>
<dbReference type="InterPro" id="IPR050171">
    <property type="entry name" value="MFS_Transporters"/>
</dbReference>
<evidence type="ECO:0000256" key="1">
    <source>
        <dbReference type="ARBA" id="ARBA00004651"/>
    </source>
</evidence>
<dbReference type="PROSITE" id="PS50850">
    <property type="entry name" value="MFS"/>
    <property type="match status" value="1"/>
</dbReference>